<sequence length="85" mass="9424">MILQIDSFMPDSILWIFALGVAFGLALVLTLLIEGDELAFMTFLMISIGFMTWGGLIDGWIFIVVLTVFSVLIALEFKKGELYGS</sequence>
<comment type="caution">
    <text evidence="2">The sequence shown here is derived from an EMBL/GenBank/DDBJ whole genome shotgun (WGS) entry which is preliminary data.</text>
</comment>
<proteinExistence type="predicted"/>
<gene>
    <name evidence="2" type="ORF">LCGC14_1621900</name>
</gene>
<reference evidence="2" key="1">
    <citation type="journal article" date="2015" name="Nature">
        <title>Complex archaea that bridge the gap between prokaryotes and eukaryotes.</title>
        <authorList>
            <person name="Spang A."/>
            <person name="Saw J.H."/>
            <person name="Jorgensen S.L."/>
            <person name="Zaremba-Niedzwiedzka K."/>
            <person name="Martijn J."/>
            <person name="Lind A.E."/>
            <person name="van Eijk R."/>
            <person name="Schleper C."/>
            <person name="Guy L."/>
            <person name="Ettema T.J."/>
        </authorList>
    </citation>
    <scope>NUCLEOTIDE SEQUENCE</scope>
</reference>
<keyword evidence="1" id="KW-0812">Transmembrane</keyword>
<protein>
    <submittedName>
        <fullName evidence="2">Uncharacterized protein</fullName>
    </submittedName>
</protein>
<keyword evidence="1" id="KW-1133">Transmembrane helix</keyword>
<evidence type="ECO:0000256" key="1">
    <source>
        <dbReference type="SAM" id="Phobius"/>
    </source>
</evidence>
<evidence type="ECO:0000313" key="2">
    <source>
        <dbReference type="EMBL" id="KKM22777.1"/>
    </source>
</evidence>
<keyword evidence="1" id="KW-0472">Membrane</keyword>
<organism evidence="2">
    <name type="scientific">marine sediment metagenome</name>
    <dbReference type="NCBI Taxonomy" id="412755"/>
    <lineage>
        <taxon>unclassified sequences</taxon>
        <taxon>metagenomes</taxon>
        <taxon>ecological metagenomes</taxon>
    </lineage>
</organism>
<feature type="transmembrane region" description="Helical" evidence="1">
    <location>
        <begin position="60"/>
        <end position="77"/>
    </location>
</feature>
<dbReference type="AlphaFoldDB" id="A0A0F9I5G4"/>
<name>A0A0F9I5G4_9ZZZZ</name>
<feature type="transmembrane region" description="Helical" evidence="1">
    <location>
        <begin position="12"/>
        <end position="33"/>
    </location>
</feature>
<dbReference type="EMBL" id="LAZR01013262">
    <property type="protein sequence ID" value="KKM22777.1"/>
    <property type="molecule type" value="Genomic_DNA"/>
</dbReference>
<accession>A0A0F9I5G4</accession>